<dbReference type="InterPro" id="IPR015947">
    <property type="entry name" value="PUA-like_sf"/>
</dbReference>
<feature type="chain" id="PRO_5013051950" description="Lon N-terminal domain-containing protein" evidence="1">
    <location>
        <begin position="18"/>
        <end position="444"/>
    </location>
</feature>
<dbReference type="Proteomes" id="UP000198406">
    <property type="component" value="Unassembled WGS sequence"/>
</dbReference>
<evidence type="ECO:0000256" key="1">
    <source>
        <dbReference type="SAM" id="SignalP"/>
    </source>
</evidence>
<dbReference type="EMBL" id="BDSP01000092">
    <property type="protein sequence ID" value="GAX15476.1"/>
    <property type="molecule type" value="Genomic_DNA"/>
</dbReference>
<dbReference type="SUPFAM" id="SSF88697">
    <property type="entry name" value="PUA domain-like"/>
    <property type="match status" value="1"/>
</dbReference>
<keyword evidence="4" id="KW-1185">Reference proteome</keyword>
<dbReference type="AlphaFoldDB" id="A0A1Z5JNK7"/>
<dbReference type="PANTHER" id="PTHR46732">
    <property type="entry name" value="ATP-DEPENDENT PROTEASE LA (LON) DOMAIN PROTEIN"/>
    <property type="match status" value="1"/>
</dbReference>
<proteinExistence type="predicted"/>
<dbReference type="Gene3D" id="2.30.130.40">
    <property type="entry name" value="LON domain-like"/>
    <property type="match status" value="1"/>
</dbReference>
<organism evidence="3 4">
    <name type="scientific">Fistulifera solaris</name>
    <name type="common">Oleaginous diatom</name>
    <dbReference type="NCBI Taxonomy" id="1519565"/>
    <lineage>
        <taxon>Eukaryota</taxon>
        <taxon>Sar</taxon>
        <taxon>Stramenopiles</taxon>
        <taxon>Ochrophyta</taxon>
        <taxon>Bacillariophyta</taxon>
        <taxon>Bacillariophyceae</taxon>
        <taxon>Bacillariophycidae</taxon>
        <taxon>Naviculales</taxon>
        <taxon>Naviculaceae</taxon>
        <taxon>Fistulifera</taxon>
    </lineage>
</organism>
<name>A0A1Z5JNK7_FISSO</name>
<evidence type="ECO:0000313" key="4">
    <source>
        <dbReference type="Proteomes" id="UP000198406"/>
    </source>
</evidence>
<evidence type="ECO:0000259" key="2">
    <source>
        <dbReference type="Pfam" id="PF02190"/>
    </source>
</evidence>
<accession>A0A1Z5JNK7</accession>
<keyword evidence="1" id="KW-0732">Signal</keyword>
<dbReference type="PANTHER" id="PTHR46732:SF8">
    <property type="entry name" value="ATP-DEPENDENT PROTEASE LA (LON) DOMAIN PROTEIN"/>
    <property type="match status" value="1"/>
</dbReference>
<evidence type="ECO:0000313" key="3">
    <source>
        <dbReference type="EMBL" id="GAX15476.1"/>
    </source>
</evidence>
<feature type="domain" description="Lon N-terminal" evidence="2">
    <location>
        <begin position="73"/>
        <end position="193"/>
    </location>
</feature>
<reference evidence="3 4" key="1">
    <citation type="journal article" date="2015" name="Plant Cell">
        <title>Oil accumulation by the oleaginous diatom Fistulifera solaris as revealed by the genome and transcriptome.</title>
        <authorList>
            <person name="Tanaka T."/>
            <person name="Maeda Y."/>
            <person name="Veluchamy A."/>
            <person name="Tanaka M."/>
            <person name="Abida H."/>
            <person name="Marechal E."/>
            <person name="Bowler C."/>
            <person name="Muto M."/>
            <person name="Sunaga Y."/>
            <person name="Tanaka M."/>
            <person name="Yoshino T."/>
            <person name="Taniguchi T."/>
            <person name="Fukuda Y."/>
            <person name="Nemoto M."/>
            <person name="Matsumoto M."/>
            <person name="Wong P.S."/>
            <person name="Aburatani S."/>
            <person name="Fujibuchi W."/>
        </authorList>
    </citation>
    <scope>NUCLEOTIDE SEQUENCE [LARGE SCALE GENOMIC DNA]</scope>
    <source>
        <strain evidence="3 4">JPCC DA0580</strain>
    </source>
</reference>
<protein>
    <recommendedName>
        <fullName evidence="2">Lon N-terminal domain-containing protein</fullName>
    </recommendedName>
</protein>
<feature type="signal peptide" evidence="1">
    <location>
        <begin position="1"/>
        <end position="17"/>
    </location>
</feature>
<gene>
    <name evidence="3" type="ORF">FisN_8Lh223</name>
</gene>
<sequence length="444" mass="50293">MSRYIILLLYFFVSTSAAWIGEKGAHRRSTNLFALTPDEQRKMAMVRSIQMQFYKSAASEGALIDKDTGVIPELPLWRVPWTELPGRSNVLHVHEAVYTNMFETVLHGKKPWYIGHINRGTAENSKVATWQTTPRAPSAVVGTLLEIVDYRRFEDGRLLILVQALERFVVNKVVQELPYGVASVQLLPDMEEIDPDLTWTQRPELEIRGPRAAAIQDSFQTYHNFEYDEAFELPVPDRADLSISDIYGPSLALILPFAPLSKTANACQDVAGGVKVDATVQPNLTHAIIEDAQPCLEGQLLDRGILQYPSKSADSMGDLEVKIWLALDRFLKRTKTPVSPALLGILPPVKEWPSDFALRKIADEIASRTDVRHNYVAIAPHFPAHRRCRLLSFSAANVLEEKKDEQEKTQMRQKLLEIASTRGRMMYVLEQFKQENDEHLGEYQ</sequence>
<comment type="caution">
    <text evidence="3">The sequence shown here is derived from an EMBL/GenBank/DDBJ whole genome shotgun (WGS) entry which is preliminary data.</text>
</comment>
<dbReference type="InterPro" id="IPR046336">
    <property type="entry name" value="Lon_prtase_N_sf"/>
</dbReference>
<dbReference type="InParanoid" id="A0A1Z5JNK7"/>
<dbReference type="InterPro" id="IPR003111">
    <property type="entry name" value="Lon_prtase_N"/>
</dbReference>
<dbReference type="OrthoDB" id="45003at2759"/>
<dbReference type="Pfam" id="PF02190">
    <property type="entry name" value="LON_substr_bdg"/>
    <property type="match status" value="1"/>
</dbReference>